<evidence type="ECO:0000256" key="3">
    <source>
        <dbReference type="ARBA" id="ARBA00022544"/>
    </source>
</evidence>
<keyword evidence="6" id="KW-0564">Palmitate</keyword>
<sequence length="398" mass="44730">MKTRPLLLLLTCCLLLSLLTGCWSKMEVNDVGIVTAVGLDQTDKGKLLLSLELAIPRMLGVTNQTSGEKLETTAGWIVSAEGNTIMEAYRFIQQKLPRKIVFYHSKVIVIGEKLARSGILPVLDFFERYKQSQIRSHLLFTQGKAVDILKFMPKFEKLSSEIIREEAKSQISLSTRVLNFIDMLMSDGDCPIAAQVELTQAEVGSKNRSTPNADTEGLALKGAAIFKKDKLIGWLNEKETRGVLWLKGQMNEAVTTIEVPKDKGGGKISSQIQHTSTSIKPHIANNQIMMQVDAYADVLIFENSSELDLSKPSDVNYVHGLVADDIRERIRLICDKAQHQLQTDILGFGRHVYRHLPKEWRTTYAHRWDEQFPDLDIRITPHLIVRQVGLVGKPITVD</sequence>
<dbReference type="Gene3D" id="3.30.300.210">
    <property type="entry name" value="Nutrient germinant receptor protein C, domain 3"/>
    <property type="match status" value="1"/>
</dbReference>
<dbReference type="InterPro" id="IPR046953">
    <property type="entry name" value="Spore_GerAC-like_C"/>
</dbReference>
<dbReference type="RefSeq" id="WP_341414253.1">
    <property type="nucleotide sequence ID" value="NZ_JBBPCC010000002.1"/>
</dbReference>
<evidence type="ECO:0000313" key="11">
    <source>
        <dbReference type="Proteomes" id="UP001469365"/>
    </source>
</evidence>
<evidence type="ECO:0000256" key="2">
    <source>
        <dbReference type="ARBA" id="ARBA00007886"/>
    </source>
</evidence>
<proteinExistence type="inferred from homology"/>
<comment type="caution">
    <text evidence="10">The sequence shown here is derived from an EMBL/GenBank/DDBJ whole genome shotgun (WGS) entry which is preliminary data.</text>
</comment>
<dbReference type="Proteomes" id="UP001469365">
    <property type="component" value="Unassembled WGS sequence"/>
</dbReference>
<protein>
    <submittedName>
        <fullName evidence="10">Ger(X)C family spore germination protein</fullName>
    </submittedName>
</protein>
<organism evidence="10 11">
    <name type="scientific">Paenibacillus filicis</name>
    <dbReference type="NCBI Taxonomy" id="669464"/>
    <lineage>
        <taxon>Bacteria</taxon>
        <taxon>Bacillati</taxon>
        <taxon>Bacillota</taxon>
        <taxon>Bacilli</taxon>
        <taxon>Bacillales</taxon>
        <taxon>Paenibacillaceae</taxon>
        <taxon>Paenibacillus</taxon>
    </lineage>
</organism>
<dbReference type="PANTHER" id="PTHR35789:SF1">
    <property type="entry name" value="SPORE GERMINATION PROTEIN B3"/>
    <property type="match status" value="1"/>
</dbReference>
<keyword evidence="3" id="KW-0309">Germination</keyword>
<evidence type="ECO:0000259" key="9">
    <source>
        <dbReference type="Pfam" id="PF25198"/>
    </source>
</evidence>
<feature type="domain" description="Spore germination protein N-terminal" evidence="9">
    <location>
        <begin position="25"/>
        <end position="197"/>
    </location>
</feature>
<feature type="domain" description="Spore germination GerAC-like C-terminal" evidence="8">
    <location>
        <begin position="221"/>
        <end position="389"/>
    </location>
</feature>
<comment type="subcellular location">
    <subcellularLocation>
        <location evidence="1">Membrane</location>
        <topology evidence="1">Lipid-anchor</topology>
    </subcellularLocation>
</comment>
<evidence type="ECO:0000256" key="6">
    <source>
        <dbReference type="ARBA" id="ARBA00023139"/>
    </source>
</evidence>
<name>A0ABU9DED4_9BACL</name>
<dbReference type="Pfam" id="PF25198">
    <property type="entry name" value="Spore_GerAC_N"/>
    <property type="match status" value="1"/>
</dbReference>
<accession>A0ABU9DED4</accession>
<reference evidence="10 11" key="1">
    <citation type="submission" date="2024-04" db="EMBL/GenBank/DDBJ databases">
        <title>draft genome sequnece of Paenibacillus filicis.</title>
        <authorList>
            <person name="Kim D.-U."/>
        </authorList>
    </citation>
    <scope>NUCLEOTIDE SEQUENCE [LARGE SCALE GENOMIC DNA]</scope>
    <source>
        <strain evidence="10 11">KACC14197</strain>
    </source>
</reference>
<dbReference type="PANTHER" id="PTHR35789">
    <property type="entry name" value="SPORE GERMINATION PROTEIN B3"/>
    <property type="match status" value="1"/>
</dbReference>
<keyword evidence="11" id="KW-1185">Reference proteome</keyword>
<evidence type="ECO:0000313" key="10">
    <source>
        <dbReference type="EMBL" id="MEK8127196.1"/>
    </source>
</evidence>
<keyword evidence="5" id="KW-0472">Membrane</keyword>
<dbReference type="InterPro" id="IPR057336">
    <property type="entry name" value="GerAC_N"/>
</dbReference>
<evidence type="ECO:0000256" key="4">
    <source>
        <dbReference type="ARBA" id="ARBA00022729"/>
    </source>
</evidence>
<dbReference type="InterPro" id="IPR038501">
    <property type="entry name" value="Spore_GerAC_C_sf"/>
</dbReference>
<dbReference type="InterPro" id="IPR008844">
    <property type="entry name" value="Spore_GerAC-like"/>
</dbReference>
<keyword evidence="7" id="KW-0449">Lipoprotein</keyword>
<keyword evidence="4" id="KW-0732">Signal</keyword>
<evidence type="ECO:0000256" key="1">
    <source>
        <dbReference type="ARBA" id="ARBA00004635"/>
    </source>
</evidence>
<dbReference type="Pfam" id="PF05504">
    <property type="entry name" value="Spore_GerAC"/>
    <property type="match status" value="1"/>
</dbReference>
<dbReference type="EMBL" id="JBBPCC010000002">
    <property type="protein sequence ID" value="MEK8127196.1"/>
    <property type="molecule type" value="Genomic_DNA"/>
</dbReference>
<gene>
    <name evidence="10" type="ORF">WMW72_04645</name>
</gene>
<comment type="similarity">
    <text evidence="2">Belongs to the GerABKC lipoprotein family.</text>
</comment>
<dbReference type="NCBIfam" id="TIGR02887">
    <property type="entry name" value="spore_ger_x_C"/>
    <property type="match status" value="1"/>
</dbReference>
<evidence type="ECO:0000256" key="7">
    <source>
        <dbReference type="ARBA" id="ARBA00023288"/>
    </source>
</evidence>
<evidence type="ECO:0000256" key="5">
    <source>
        <dbReference type="ARBA" id="ARBA00023136"/>
    </source>
</evidence>
<evidence type="ECO:0000259" key="8">
    <source>
        <dbReference type="Pfam" id="PF05504"/>
    </source>
</evidence>
<dbReference type="PROSITE" id="PS51257">
    <property type="entry name" value="PROKAR_LIPOPROTEIN"/>
    <property type="match status" value="1"/>
</dbReference>